<feature type="non-terminal residue" evidence="1">
    <location>
        <position position="113"/>
    </location>
</feature>
<organism evidence="1 2">
    <name type="scientific">Trifolium medium</name>
    <dbReference type="NCBI Taxonomy" id="97028"/>
    <lineage>
        <taxon>Eukaryota</taxon>
        <taxon>Viridiplantae</taxon>
        <taxon>Streptophyta</taxon>
        <taxon>Embryophyta</taxon>
        <taxon>Tracheophyta</taxon>
        <taxon>Spermatophyta</taxon>
        <taxon>Magnoliopsida</taxon>
        <taxon>eudicotyledons</taxon>
        <taxon>Gunneridae</taxon>
        <taxon>Pentapetalae</taxon>
        <taxon>rosids</taxon>
        <taxon>fabids</taxon>
        <taxon>Fabales</taxon>
        <taxon>Fabaceae</taxon>
        <taxon>Papilionoideae</taxon>
        <taxon>50 kb inversion clade</taxon>
        <taxon>NPAAA clade</taxon>
        <taxon>Hologalegina</taxon>
        <taxon>IRL clade</taxon>
        <taxon>Trifolieae</taxon>
        <taxon>Trifolium</taxon>
    </lineage>
</organism>
<dbReference type="PANTHER" id="PTHR33116">
    <property type="entry name" value="REVERSE TRANSCRIPTASE ZINC-BINDING DOMAIN-CONTAINING PROTEIN-RELATED-RELATED"/>
    <property type="match status" value="1"/>
</dbReference>
<sequence length="113" mass="13140">MAKAYDRIEWDFLRATLDSMNFPEQMINTIMKATTTETTQMKAIITTYQQASGQLVNYNKSELIFSKRVQQTTKSDIQQILPMPTVDHFAKYLGQPTHIGRSKNQIFNYIQDK</sequence>
<keyword evidence="2" id="KW-1185">Reference proteome</keyword>
<dbReference type="AlphaFoldDB" id="A0A392NZA5"/>
<accession>A0A392NZA5</accession>
<dbReference type="PANTHER" id="PTHR33116:SF86">
    <property type="entry name" value="REVERSE TRANSCRIPTASE DOMAIN-CONTAINING PROTEIN"/>
    <property type="match status" value="1"/>
</dbReference>
<name>A0A392NZA5_9FABA</name>
<dbReference type="Proteomes" id="UP000265520">
    <property type="component" value="Unassembled WGS sequence"/>
</dbReference>
<evidence type="ECO:0000313" key="2">
    <source>
        <dbReference type="Proteomes" id="UP000265520"/>
    </source>
</evidence>
<reference evidence="1 2" key="1">
    <citation type="journal article" date="2018" name="Front. Plant Sci.">
        <title>Red Clover (Trifolium pratense) and Zigzag Clover (T. medium) - A Picture of Genomic Similarities and Differences.</title>
        <authorList>
            <person name="Dluhosova J."/>
            <person name="Istvanek J."/>
            <person name="Nedelnik J."/>
            <person name="Repkova J."/>
        </authorList>
    </citation>
    <scope>NUCLEOTIDE SEQUENCE [LARGE SCALE GENOMIC DNA]</scope>
    <source>
        <strain evidence="2">cv. 10/8</strain>
        <tissue evidence="1">Leaf</tissue>
    </source>
</reference>
<proteinExistence type="predicted"/>
<evidence type="ECO:0000313" key="1">
    <source>
        <dbReference type="EMBL" id="MCI04812.1"/>
    </source>
</evidence>
<dbReference type="EMBL" id="LXQA010056582">
    <property type="protein sequence ID" value="MCI04812.1"/>
    <property type="molecule type" value="Genomic_DNA"/>
</dbReference>
<protein>
    <recommendedName>
        <fullName evidence="3">Reverse transcriptase domain-containing protein</fullName>
    </recommendedName>
</protein>
<evidence type="ECO:0008006" key="3">
    <source>
        <dbReference type="Google" id="ProtNLM"/>
    </source>
</evidence>
<comment type="caution">
    <text evidence="1">The sequence shown here is derived from an EMBL/GenBank/DDBJ whole genome shotgun (WGS) entry which is preliminary data.</text>
</comment>